<comment type="caution">
    <text evidence="1">The sequence shown here is derived from an EMBL/GenBank/DDBJ whole genome shotgun (WGS) entry which is preliminary data.</text>
</comment>
<name>A0ABQ5QZP6_9ACTN</name>
<reference evidence="1" key="1">
    <citation type="submission" date="2022-12" db="EMBL/GenBank/DDBJ databases">
        <title>New Phytohabitans aurantiacus sp. RD004123 nov., an actinomycete isolated from soil.</title>
        <authorList>
            <person name="Triningsih D.W."/>
            <person name="Harunari E."/>
            <person name="Igarashi Y."/>
        </authorList>
    </citation>
    <scope>NUCLEOTIDE SEQUENCE</scope>
    <source>
        <strain evidence="1">RD004123</strain>
    </source>
</reference>
<dbReference type="Proteomes" id="UP001144280">
    <property type="component" value="Unassembled WGS sequence"/>
</dbReference>
<evidence type="ECO:0000313" key="2">
    <source>
        <dbReference type="Proteomes" id="UP001144280"/>
    </source>
</evidence>
<sequence>MFEPVSLATGAALLAVGYLAGHLRRRASPPSKAICSCDHTYAHHHLDTKACNAQVPRDVYTESGRRVGVRFVPCTCRHYDGPIAVEHLLQGPFLPPA</sequence>
<organism evidence="1 2">
    <name type="scientific">Phytohabitans aurantiacus</name>
    <dbReference type="NCBI Taxonomy" id="3016789"/>
    <lineage>
        <taxon>Bacteria</taxon>
        <taxon>Bacillati</taxon>
        <taxon>Actinomycetota</taxon>
        <taxon>Actinomycetes</taxon>
        <taxon>Micromonosporales</taxon>
        <taxon>Micromonosporaceae</taxon>
    </lineage>
</organism>
<evidence type="ECO:0000313" key="1">
    <source>
        <dbReference type="EMBL" id="GLH98805.1"/>
    </source>
</evidence>
<dbReference type="RefSeq" id="WP_281898022.1">
    <property type="nucleotide sequence ID" value="NZ_BSDI01000019.1"/>
</dbReference>
<proteinExistence type="predicted"/>
<gene>
    <name evidence="1" type="ORF">Pa4123_40800</name>
</gene>
<accession>A0ABQ5QZP6</accession>
<dbReference type="EMBL" id="BSDI01000019">
    <property type="protein sequence ID" value="GLH98805.1"/>
    <property type="molecule type" value="Genomic_DNA"/>
</dbReference>
<protein>
    <submittedName>
        <fullName evidence="1">Uncharacterized protein</fullName>
    </submittedName>
</protein>
<keyword evidence="2" id="KW-1185">Reference proteome</keyword>